<feature type="region of interest" description="Disordered" evidence="2">
    <location>
        <begin position="173"/>
        <end position="250"/>
    </location>
</feature>
<feature type="domain" description="DUF7605" evidence="4">
    <location>
        <begin position="1090"/>
        <end position="1250"/>
    </location>
</feature>
<keyword evidence="1" id="KW-0175">Coiled coil</keyword>
<gene>
    <name evidence="5" type="ORF">BDV96DRAFT_640676</name>
</gene>
<dbReference type="Pfam" id="PF24564">
    <property type="entry name" value="DUF7605"/>
    <property type="match status" value="1"/>
</dbReference>
<feature type="domain" description="Dynamin N-terminal" evidence="3">
    <location>
        <begin position="431"/>
        <end position="675"/>
    </location>
</feature>
<dbReference type="InterPro" id="IPR056024">
    <property type="entry name" value="DUF7605"/>
</dbReference>
<feature type="compositionally biased region" description="Acidic residues" evidence="2">
    <location>
        <begin position="1343"/>
        <end position="1377"/>
    </location>
</feature>
<dbReference type="InterPro" id="IPR045063">
    <property type="entry name" value="Dynamin_N"/>
</dbReference>
<dbReference type="SUPFAM" id="SSF52540">
    <property type="entry name" value="P-loop containing nucleoside triphosphate hydrolases"/>
    <property type="match status" value="1"/>
</dbReference>
<evidence type="ECO:0000256" key="1">
    <source>
        <dbReference type="SAM" id="Coils"/>
    </source>
</evidence>
<evidence type="ECO:0000313" key="6">
    <source>
        <dbReference type="Proteomes" id="UP000799770"/>
    </source>
</evidence>
<feature type="region of interest" description="Disordered" evidence="2">
    <location>
        <begin position="118"/>
        <end position="157"/>
    </location>
</feature>
<dbReference type="Gene3D" id="3.40.50.300">
    <property type="entry name" value="P-loop containing nucleotide triphosphate hydrolases"/>
    <property type="match status" value="1"/>
</dbReference>
<name>A0A6A5ZNM5_9PLEO</name>
<organism evidence="5 6">
    <name type="scientific">Lophiotrema nucula</name>
    <dbReference type="NCBI Taxonomy" id="690887"/>
    <lineage>
        <taxon>Eukaryota</taxon>
        <taxon>Fungi</taxon>
        <taxon>Dikarya</taxon>
        <taxon>Ascomycota</taxon>
        <taxon>Pezizomycotina</taxon>
        <taxon>Dothideomycetes</taxon>
        <taxon>Pleosporomycetidae</taxon>
        <taxon>Pleosporales</taxon>
        <taxon>Lophiotremataceae</taxon>
        <taxon>Lophiotrema</taxon>
    </lineage>
</organism>
<evidence type="ECO:0000313" key="5">
    <source>
        <dbReference type="EMBL" id="KAF2121280.1"/>
    </source>
</evidence>
<proteinExistence type="predicted"/>
<dbReference type="InterPro" id="IPR027417">
    <property type="entry name" value="P-loop_NTPase"/>
</dbReference>
<feature type="coiled-coil region" evidence="1">
    <location>
        <begin position="833"/>
        <end position="881"/>
    </location>
</feature>
<feature type="region of interest" description="Disordered" evidence="2">
    <location>
        <begin position="775"/>
        <end position="828"/>
    </location>
</feature>
<sequence>MDWDNFHVRAKAALPSDHELPPNRYWIGVLRHDKLEQEQLQELDFVWMKGHGKITASKIVPAYNARYPNVRFELRYKDDILGQETKVKDLNDYNDNVIVFRAVTHIARAPLQHVNAQLKAEPRKSKELAKAAAKRNASSTPIRIKTEGIPAEAVPPSDAKAYLSPVSVDKENDIGTRDMSLAERLGRPRRSTSLRGSDPTLSLGRSGQTQKSATDPSSVIADRPLPAPGLASIPPSSSAQSAYISPSPSTAIPGRGDPYNLGYAEVSIAGAPGAYLFHSDVQTRQSRSSYSAPTIPIAQMLPTPVSEPSTKVKTETELEAKAKPEPDILQPMDSQASDAVEPFNPDDVFARDSSPDAKEDVEARPTDVYLQSIIDQTTPEVLEAGVGQALDVLKPLEGVFTRYASSSKDASAWVQSLDKLRKQAQRKRTVIGVVGNTGAGKSSVINAMLDEERLVPTNCMRACTAVVTEMSWNDSKESSSRYRAEIEFITPADWEKDLQALLREFLTDGGTVVREAADQNSEAGVAWAKFHAVYPKKTKDMVKDSSIPALMAELAALGVLGTTTTINKRNPEFFYKQLQQYVDSKEKATGKDKEKKKKTIKPPIEYWPLIKVVRIYVKSPALSTGAVIVDLPGVQDSNAARAAVAQSYLKQCTGLWIVAPITRAVDDKTAQKLMGDSFKRQLKMDGGLASITFICSKTDDISVTEAIDSLNLQEEMSELRKQDKLNKRAIKDLKVNISDLKESRIVYGEAMDSAVKELEVWEALQDSFDEGNIVYAPRQNKKRKRGKSNGKSQKRRQTDDDSDDESVISVSSASETEDESDAGVEAPRKRLTADDIKVKIAELKESRKAARRERITINGQVKEAEEEIAKLENSSDGIRAQKSAICISGRNEYSKGAIQQDFAAGVKELDQEHAAEEDEDNFDPDKELRDYDQVANALPVFCVSSRAYQKMCGRMQKDEDVPGFSTPKETEIPQLQAHCKKLTESGRIQTSRTFLIALQQHLNTFYLWASNDGTGLKLTDLEKRREVDHLESRLRELEKGLEKAVESCINTIKNDIASQIFNQYPKLIEEAIAAAPDTAQRWGAPKPDGGLVWSTYKAVVRRDGVYQSSTAGLRDFNADLTEPITKRLATGWEKTFQHKLPKAFEGYTKTSSMILRTFHEKIEERARHNGMNLANMQLLANNATAHERLFDELRRQLMEVVTELQRDANREFTPTIVAIMHTVYEMCACECGQGSFARMKGHMSNYIDGQRHQMFTAATEVVRDHLRKMCRTIEEQLAAKADDIFLHMKRDYSQALGGIDTSAQDVKMPKFERELRAEIKGLLCGVDGQFKDVAEGKVAQPSGEDEEVITNDDETEEVLDIDADETEMDEDEQDEIDQNSSDVEMKDGDAGSARDQSQEL</sequence>
<dbReference type="Pfam" id="PF00350">
    <property type="entry name" value="Dynamin_N"/>
    <property type="match status" value="1"/>
</dbReference>
<evidence type="ECO:0000259" key="3">
    <source>
        <dbReference type="Pfam" id="PF00350"/>
    </source>
</evidence>
<protein>
    <recommendedName>
        <fullName evidence="7">Tat pathway signal sequence</fullName>
    </recommendedName>
</protein>
<dbReference type="PANTHER" id="PTHR36681:SF3">
    <property type="entry name" value="NUCLEAR GTPASE, GERMINAL CENTER-ASSOCIATED, TANDEM DUPLICATE 3"/>
    <property type="match status" value="1"/>
</dbReference>
<evidence type="ECO:0000256" key="2">
    <source>
        <dbReference type="SAM" id="MobiDB-lite"/>
    </source>
</evidence>
<evidence type="ECO:0000259" key="4">
    <source>
        <dbReference type="Pfam" id="PF24564"/>
    </source>
</evidence>
<feature type="compositionally biased region" description="Basic residues" evidence="2">
    <location>
        <begin position="779"/>
        <end position="795"/>
    </location>
</feature>
<accession>A0A6A5ZNM5</accession>
<dbReference type="PANTHER" id="PTHR36681">
    <property type="entry name" value="NUCLEAR GTPASE, GERMINAL CENTER-ASSOCIATED, TANDEM DUPLICATE 3"/>
    <property type="match status" value="1"/>
</dbReference>
<reference evidence="5" key="1">
    <citation type="journal article" date="2020" name="Stud. Mycol.">
        <title>101 Dothideomycetes genomes: a test case for predicting lifestyles and emergence of pathogens.</title>
        <authorList>
            <person name="Haridas S."/>
            <person name="Albert R."/>
            <person name="Binder M."/>
            <person name="Bloem J."/>
            <person name="Labutti K."/>
            <person name="Salamov A."/>
            <person name="Andreopoulos B."/>
            <person name="Baker S."/>
            <person name="Barry K."/>
            <person name="Bills G."/>
            <person name="Bluhm B."/>
            <person name="Cannon C."/>
            <person name="Castanera R."/>
            <person name="Culley D."/>
            <person name="Daum C."/>
            <person name="Ezra D."/>
            <person name="Gonzalez J."/>
            <person name="Henrissat B."/>
            <person name="Kuo A."/>
            <person name="Liang C."/>
            <person name="Lipzen A."/>
            <person name="Lutzoni F."/>
            <person name="Magnuson J."/>
            <person name="Mondo S."/>
            <person name="Nolan M."/>
            <person name="Ohm R."/>
            <person name="Pangilinan J."/>
            <person name="Park H.-J."/>
            <person name="Ramirez L."/>
            <person name="Alfaro M."/>
            <person name="Sun H."/>
            <person name="Tritt A."/>
            <person name="Yoshinaga Y."/>
            <person name="Zwiers L.-H."/>
            <person name="Turgeon B."/>
            <person name="Goodwin S."/>
            <person name="Spatafora J."/>
            <person name="Crous P."/>
            <person name="Grigoriev I."/>
        </authorList>
    </citation>
    <scope>NUCLEOTIDE SEQUENCE</scope>
    <source>
        <strain evidence="5">CBS 627.86</strain>
    </source>
</reference>
<dbReference type="Proteomes" id="UP000799770">
    <property type="component" value="Unassembled WGS sequence"/>
</dbReference>
<feature type="region of interest" description="Disordered" evidence="2">
    <location>
        <begin position="1335"/>
        <end position="1400"/>
    </location>
</feature>
<feature type="compositionally biased region" description="Polar residues" evidence="2">
    <location>
        <begin position="193"/>
        <end position="217"/>
    </location>
</feature>
<feature type="compositionally biased region" description="Basic and acidic residues" evidence="2">
    <location>
        <begin position="120"/>
        <end position="129"/>
    </location>
</feature>
<keyword evidence="6" id="KW-1185">Reference proteome</keyword>
<evidence type="ECO:0008006" key="7">
    <source>
        <dbReference type="Google" id="ProtNLM"/>
    </source>
</evidence>
<dbReference type="OrthoDB" id="3598281at2759"/>
<feature type="compositionally biased region" description="Basic and acidic residues" evidence="2">
    <location>
        <begin position="173"/>
        <end position="186"/>
    </location>
</feature>
<dbReference type="EMBL" id="ML977312">
    <property type="protein sequence ID" value="KAF2121280.1"/>
    <property type="molecule type" value="Genomic_DNA"/>
</dbReference>
<feature type="compositionally biased region" description="Low complexity" evidence="2">
    <location>
        <begin position="231"/>
        <end position="249"/>
    </location>
</feature>